<evidence type="ECO:0000313" key="2">
    <source>
        <dbReference type="EMBL" id="KAF2007668.1"/>
    </source>
</evidence>
<dbReference type="EMBL" id="ML977556">
    <property type="protein sequence ID" value="KAF2007668.1"/>
    <property type="molecule type" value="Genomic_DNA"/>
</dbReference>
<evidence type="ECO:0000256" key="1">
    <source>
        <dbReference type="SAM" id="MobiDB-lite"/>
    </source>
</evidence>
<gene>
    <name evidence="2" type="ORF">P154DRAFT_528359</name>
</gene>
<evidence type="ECO:0000313" key="3">
    <source>
        <dbReference type="Proteomes" id="UP000799779"/>
    </source>
</evidence>
<organism evidence="2 3">
    <name type="scientific">Amniculicola lignicola CBS 123094</name>
    <dbReference type="NCBI Taxonomy" id="1392246"/>
    <lineage>
        <taxon>Eukaryota</taxon>
        <taxon>Fungi</taxon>
        <taxon>Dikarya</taxon>
        <taxon>Ascomycota</taxon>
        <taxon>Pezizomycotina</taxon>
        <taxon>Dothideomycetes</taxon>
        <taxon>Pleosporomycetidae</taxon>
        <taxon>Pleosporales</taxon>
        <taxon>Amniculicolaceae</taxon>
        <taxon>Amniculicola</taxon>
    </lineage>
</organism>
<dbReference type="AlphaFoldDB" id="A0A6A5X404"/>
<name>A0A6A5X404_9PLEO</name>
<dbReference type="OrthoDB" id="3781412at2759"/>
<dbReference type="Proteomes" id="UP000799779">
    <property type="component" value="Unassembled WGS sequence"/>
</dbReference>
<accession>A0A6A5X404</accession>
<keyword evidence="3" id="KW-1185">Reference proteome</keyword>
<sequence length="162" mass="18447">MCLFTSTPTIDRHRGVLDPPPHRSRYSAHGPPGTVRLPRGSTTSYHREREYRTSGGFRRSGDLIVGERDSVEYVDRVRRPREIEYYEGRRSGGFVEERERRSVDVGRVVEGRRSALGENETAMEVVKERILVDWSVGVDISQGLVFNWGQGIGMLGLSRPWS</sequence>
<proteinExistence type="predicted"/>
<feature type="region of interest" description="Disordered" evidence="1">
    <location>
        <begin position="12"/>
        <end position="45"/>
    </location>
</feature>
<protein>
    <submittedName>
        <fullName evidence="2">Uncharacterized protein</fullName>
    </submittedName>
</protein>
<reference evidence="2" key="1">
    <citation type="journal article" date="2020" name="Stud. Mycol.">
        <title>101 Dothideomycetes genomes: a test case for predicting lifestyles and emergence of pathogens.</title>
        <authorList>
            <person name="Haridas S."/>
            <person name="Albert R."/>
            <person name="Binder M."/>
            <person name="Bloem J."/>
            <person name="Labutti K."/>
            <person name="Salamov A."/>
            <person name="Andreopoulos B."/>
            <person name="Baker S."/>
            <person name="Barry K."/>
            <person name="Bills G."/>
            <person name="Bluhm B."/>
            <person name="Cannon C."/>
            <person name="Castanera R."/>
            <person name="Culley D."/>
            <person name="Daum C."/>
            <person name="Ezra D."/>
            <person name="Gonzalez J."/>
            <person name="Henrissat B."/>
            <person name="Kuo A."/>
            <person name="Liang C."/>
            <person name="Lipzen A."/>
            <person name="Lutzoni F."/>
            <person name="Magnuson J."/>
            <person name="Mondo S."/>
            <person name="Nolan M."/>
            <person name="Ohm R."/>
            <person name="Pangilinan J."/>
            <person name="Park H.-J."/>
            <person name="Ramirez L."/>
            <person name="Alfaro M."/>
            <person name="Sun H."/>
            <person name="Tritt A."/>
            <person name="Yoshinaga Y."/>
            <person name="Zwiers L.-H."/>
            <person name="Turgeon B."/>
            <person name="Goodwin S."/>
            <person name="Spatafora J."/>
            <person name="Crous P."/>
            <person name="Grigoriev I."/>
        </authorList>
    </citation>
    <scope>NUCLEOTIDE SEQUENCE</scope>
    <source>
        <strain evidence="2">CBS 123094</strain>
    </source>
</reference>